<proteinExistence type="predicted"/>
<evidence type="ECO:0000256" key="1">
    <source>
        <dbReference type="SAM" id="MobiDB-lite"/>
    </source>
</evidence>
<evidence type="ECO:0000313" key="2">
    <source>
        <dbReference type="EMBL" id="CAF4426194.1"/>
    </source>
</evidence>
<dbReference type="EMBL" id="CAJOAZ010029571">
    <property type="protein sequence ID" value="CAF4426194.1"/>
    <property type="molecule type" value="Genomic_DNA"/>
</dbReference>
<name>A0A820QXQ6_9BILA</name>
<protein>
    <submittedName>
        <fullName evidence="2">Uncharacterized protein</fullName>
    </submittedName>
</protein>
<accession>A0A820QXQ6</accession>
<dbReference type="Proteomes" id="UP000663844">
    <property type="component" value="Unassembled WGS sequence"/>
</dbReference>
<feature type="compositionally biased region" description="Polar residues" evidence="1">
    <location>
        <begin position="1"/>
        <end position="10"/>
    </location>
</feature>
<dbReference type="AlphaFoldDB" id="A0A820QXQ6"/>
<sequence length="117" mass="13721">MSTIPRNQIEQGREDESSSLHSSNVPSRRYNLDNIDIDESPMKSTPYHFQPGSIIHPTTFQQVLNEVIGPVEEGEEHSDIDEDHDKMMMMMYNELFNETNFDKELERDLHHLSQFIQ</sequence>
<feature type="non-terminal residue" evidence="2">
    <location>
        <position position="117"/>
    </location>
</feature>
<gene>
    <name evidence="2" type="ORF">OXD698_LOCUS52945</name>
</gene>
<feature type="region of interest" description="Disordered" evidence="1">
    <location>
        <begin position="1"/>
        <end position="46"/>
    </location>
</feature>
<comment type="caution">
    <text evidence="2">The sequence shown here is derived from an EMBL/GenBank/DDBJ whole genome shotgun (WGS) entry which is preliminary data.</text>
</comment>
<organism evidence="2 3">
    <name type="scientific">Adineta steineri</name>
    <dbReference type="NCBI Taxonomy" id="433720"/>
    <lineage>
        <taxon>Eukaryota</taxon>
        <taxon>Metazoa</taxon>
        <taxon>Spiralia</taxon>
        <taxon>Gnathifera</taxon>
        <taxon>Rotifera</taxon>
        <taxon>Eurotatoria</taxon>
        <taxon>Bdelloidea</taxon>
        <taxon>Adinetida</taxon>
        <taxon>Adinetidae</taxon>
        <taxon>Adineta</taxon>
    </lineage>
</organism>
<evidence type="ECO:0000313" key="3">
    <source>
        <dbReference type="Proteomes" id="UP000663844"/>
    </source>
</evidence>
<reference evidence="2" key="1">
    <citation type="submission" date="2021-02" db="EMBL/GenBank/DDBJ databases">
        <authorList>
            <person name="Nowell W R."/>
        </authorList>
    </citation>
    <scope>NUCLEOTIDE SEQUENCE</scope>
</reference>